<accession>A0A381RCF4</accession>
<proteinExistence type="predicted"/>
<sequence length="98" mass="10550">VEKTGWHVVLADDDYAIVIERALKKAAGVPVEMRRACTGSEALEEIKRDDRIRSIPVAIRRGATGASSTAVSAVDRQSMAVVGVLIALYFYGRVTGAF</sequence>
<dbReference type="AlphaFoldDB" id="A0A381RCF4"/>
<protein>
    <submittedName>
        <fullName evidence="1">Uncharacterized protein</fullName>
    </submittedName>
</protein>
<dbReference type="EMBL" id="UINC01001705">
    <property type="protein sequence ID" value="SUZ86993.1"/>
    <property type="molecule type" value="Genomic_DNA"/>
</dbReference>
<name>A0A381RCF4_9ZZZZ</name>
<organism evidence="1">
    <name type="scientific">marine metagenome</name>
    <dbReference type="NCBI Taxonomy" id="408172"/>
    <lineage>
        <taxon>unclassified sequences</taxon>
        <taxon>metagenomes</taxon>
        <taxon>ecological metagenomes</taxon>
    </lineage>
</organism>
<evidence type="ECO:0000313" key="1">
    <source>
        <dbReference type="EMBL" id="SUZ86993.1"/>
    </source>
</evidence>
<gene>
    <name evidence="1" type="ORF">METZ01_LOCUS39847</name>
</gene>
<feature type="non-terminal residue" evidence="1">
    <location>
        <position position="1"/>
    </location>
</feature>
<reference evidence="1" key="1">
    <citation type="submission" date="2018-05" db="EMBL/GenBank/DDBJ databases">
        <authorList>
            <person name="Lanie J.A."/>
            <person name="Ng W.-L."/>
            <person name="Kazmierczak K.M."/>
            <person name="Andrzejewski T.M."/>
            <person name="Davidsen T.M."/>
            <person name="Wayne K.J."/>
            <person name="Tettelin H."/>
            <person name="Glass J.I."/>
            <person name="Rusch D."/>
            <person name="Podicherti R."/>
            <person name="Tsui H.-C.T."/>
            <person name="Winkler M.E."/>
        </authorList>
    </citation>
    <scope>NUCLEOTIDE SEQUENCE</scope>
</reference>